<comment type="similarity">
    <text evidence="1">Belongs to the short-chain dehydrogenases/reductases (SDR) family.</text>
</comment>
<evidence type="ECO:0000313" key="4">
    <source>
        <dbReference type="EMBL" id="KIW02238.1"/>
    </source>
</evidence>
<dbReference type="OrthoDB" id="1669814at2759"/>
<gene>
    <name evidence="4" type="ORF">PV09_06391</name>
</gene>
<accession>A0A0D2A662</accession>
<dbReference type="GO" id="GO:0016491">
    <property type="term" value="F:oxidoreductase activity"/>
    <property type="evidence" value="ECO:0007669"/>
    <property type="project" value="UniProtKB-KW"/>
</dbReference>
<dbReference type="HOGENOM" id="CLU_010194_47_3_1"/>
<dbReference type="InterPro" id="IPR036291">
    <property type="entry name" value="NAD(P)-bd_dom_sf"/>
</dbReference>
<protein>
    <submittedName>
        <fullName evidence="4">Uncharacterized protein</fullName>
    </submittedName>
</protein>
<dbReference type="SUPFAM" id="SSF51735">
    <property type="entry name" value="NAD(P)-binding Rossmann-fold domains"/>
    <property type="match status" value="1"/>
</dbReference>
<sequence length="137" mass="14201">MKAQLKVLSQDTAIVNAASIAAVMGRDKNSSYSASKHAVLGLTRSAAKEVGVKGIRVNAICPGRIDTPMARNAAATATGGTAAPPPSNTGFQGNFDFIALRREGRAEEVAKLIAFLLSDESSYISGQGISIDGGWFC</sequence>
<dbReference type="InterPro" id="IPR020904">
    <property type="entry name" value="Sc_DH/Rdtase_CS"/>
</dbReference>
<dbReference type="RefSeq" id="XP_016212107.1">
    <property type="nucleotide sequence ID" value="XM_016360025.1"/>
</dbReference>
<evidence type="ECO:0000313" key="5">
    <source>
        <dbReference type="Proteomes" id="UP000053259"/>
    </source>
</evidence>
<dbReference type="Proteomes" id="UP000053259">
    <property type="component" value="Unassembled WGS sequence"/>
</dbReference>
<dbReference type="Pfam" id="PF13561">
    <property type="entry name" value="adh_short_C2"/>
    <property type="match status" value="1"/>
</dbReference>
<dbReference type="PANTHER" id="PTHR24321">
    <property type="entry name" value="DEHYDROGENASES, SHORT CHAIN"/>
    <property type="match status" value="1"/>
</dbReference>
<dbReference type="PANTHER" id="PTHR24321:SF8">
    <property type="entry name" value="ESTRADIOL 17-BETA-DEHYDROGENASE 8-RELATED"/>
    <property type="match status" value="1"/>
</dbReference>
<dbReference type="GeneID" id="27314364"/>
<proteinExistence type="inferred from homology"/>
<evidence type="ECO:0000256" key="3">
    <source>
        <dbReference type="ARBA" id="ARBA00023002"/>
    </source>
</evidence>
<evidence type="ECO:0000256" key="1">
    <source>
        <dbReference type="ARBA" id="ARBA00006484"/>
    </source>
</evidence>
<keyword evidence="3" id="KW-0560">Oxidoreductase</keyword>
<dbReference type="AlphaFoldDB" id="A0A0D2A662"/>
<keyword evidence="5" id="KW-1185">Reference proteome</keyword>
<name>A0A0D2A662_9PEZI</name>
<dbReference type="EMBL" id="KN847550">
    <property type="protein sequence ID" value="KIW02238.1"/>
    <property type="molecule type" value="Genomic_DNA"/>
</dbReference>
<dbReference type="InParanoid" id="A0A0D2A662"/>
<dbReference type="PROSITE" id="PS00061">
    <property type="entry name" value="ADH_SHORT"/>
    <property type="match status" value="1"/>
</dbReference>
<dbReference type="InterPro" id="IPR002347">
    <property type="entry name" value="SDR_fam"/>
</dbReference>
<dbReference type="VEuPathDB" id="FungiDB:PV09_06391"/>
<reference evidence="4 5" key="1">
    <citation type="submission" date="2015-01" db="EMBL/GenBank/DDBJ databases">
        <title>The Genome Sequence of Ochroconis gallopava CBS43764.</title>
        <authorList>
            <consortium name="The Broad Institute Genomics Platform"/>
            <person name="Cuomo C."/>
            <person name="de Hoog S."/>
            <person name="Gorbushina A."/>
            <person name="Stielow B."/>
            <person name="Teixiera M."/>
            <person name="Abouelleil A."/>
            <person name="Chapman S.B."/>
            <person name="Priest M."/>
            <person name="Young S.K."/>
            <person name="Wortman J."/>
            <person name="Nusbaum C."/>
            <person name="Birren B."/>
        </authorList>
    </citation>
    <scope>NUCLEOTIDE SEQUENCE [LARGE SCALE GENOMIC DNA]</scope>
    <source>
        <strain evidence="4 5">CBS 43764</strain>
    </source>
</reference>
<dbReference type="CDD" id="cd05233">
    <property type="entry name" value="SDR_c"/>
    <property type="match status" value="1"/>
</dbReference>
<dbReference type="PRINTS" id="PR00081">
    <property type="entry name" value="GDHRDH"/>
</dbReference>
<dbReference type="Gene3D" id="3.40.50.720">
    <property type="entry name" value="NAD(P)-binding Rossmann-like Domain"/>
    <property type="match status" value="1"/>
</dbReference>
<evidence type="ECO:0000256" key="2">
    <source>
        <dbReference type="ARBA" id="ARBA00022857"/>
    </source>
</evidence>
<dbReference type="STRING" id="253628.A0A0D2A662"/>
<feature type="non-terminal residue" evidence="4">
    <location>
        <position position="1"/>
    </location>
</feature>
<organism evidence="4 5">
    <name type="scientific">Verruconis gallopava</name>
    <dbReference type="NCBI Taxonomy" id="253628"/>
    <lineage>
        <taxon>Eukaryota</taxon>
        <taxon>Fungi</taxon>
        <taxon>Dikarya</taxon>
        <taxon>Ascomycota</taxon>
        <taxon>Pezizomycotina</taxon>
        <taxon>Dothideomycetes</taxon>
        <taxon>Pleosporomycetidae</taxon>
        <taxon>Venturiales</taxon>
        <taxon>Sympoventuriaceae</taxon>
        <taxon>Verruconis</taxon>
    </lineage>
</organism>
<keyword evidence="2" id="KW-0521">NADP</keyword>
<dbReference type="PRINTS" id="PR00080">
    <property type="entry name" value="SDRFAMILY"/>
</dbReference>